<name>A0A1G2ARY3_9BACT</name>
<feature type="domain" description="Fibronectin type-III" evidence="3">
    <location>
        <begin position="195"/>
        <end position="289"/>
    </location>
</feature>
<keyword evidence="2" id="KW-0812">Transmembrane</keyword>
<dbReference type="Gene3D" id="2.60.40.10">
    <property type="entry name" value="Immunoglobulins"/>
    <property type="match status" value="2"/>
</dbReference>
<feature type="compositionally biased region" description="Polar residues" evidence="1">
    <location>
        <begin position="280"/>
        <end position="291"/>
    </location>
</feature>
<dbReference type="AlphaFoldDB" id="A0A1G2ARY3"/>
<keyword evidence="2" id="KW-0472">Membrane</keyword>
<accession>A0A1G2ARY3</accession>
<dbReference type="PROSITE" id="PS50853">
    <property type="entry name" value="FN3"/>
    <property type="match status" value="2"/>
</dbReference>
<dbReference type="STRING" id="1798540.A3B74_02785"/>
<feature type="transmembrane region" description="Helical" evidence="2">
    <location>
        <begin position="12"/>
        <end position="32"/>
    </location>
</feature>
<evidence type="ECO:0000256" key="2">
    <source>
        <dbReference type="SAM" id="Phobius"/>
    </source>
</evidence>
<reference evidence="4 5" key="1">
    <citation type="journal article" date="2016" name="Nat. Commun.">
        <title>Thousands of microbial genomes shed light on interconnected biogeochemical processes in an aquifer system.</title>
        <authorList>
            <person name="Anantharaman K."/>
            <person name="Brown C.T."/>
            <person name="Hug L.A."/>
            <person name="Sharon I."/>
            <person name="Castelle C.J."/>
            <person name="Probst A.J."/>
            <person name="Thomas B.C."/>
            <person name="Singh A."/>
            <person name="Wilkins M.J."/>
            <person name="Karaoz U."/>
            <person name="Brodie E.L."/>
            <person name="Williams K.H."/>
            <person name="Hubbard S.S."/>
            <person name="Banfield J.F."/>
        </authorList>
    </citation>
    <scope>NUCLEOTIDE SEQUENCE [LARGE SCALE GENOMIC DNA]</scope>
</reference>
<proteinExistence type="predicted"/>
<dbReference type="InterPro" id="IPR013783">
    <property type="entry name" value="Ig-like_fold"/>
</dbReference>
<keyword evidence="2" id="KW-1133">Transmembrane helix</keyword>
<evidence type="ECO:0000256" key="1">
    <source>
        <dbReference type="SAM" id="MobiDB-lite"/>
    </source>
</evidence>
<organism evidence="4 5">
    <name type="scientific">Candidatus Kerfeldbacteria bacterium RIFCSPHIGHO2_02_FULL_42_14</name>
    <dbReference type="NCBI Taxonomy" id="1798540"/>
    <lineage>
        <taxon>Bacteria</taxon>
        <taxon>Candidatus Kerfeldiibacteriota</taxon>
    </lineage>
</organism>
<protein>
    <recommendedName>
        <fullName evidence="3">Fibronectin type-III domain-containing protein</fullName>
    </recommendedName>
</protein>
<comment type="caution">
    <text evidence="4">The sequence shown here is derived from an EMBL/GenBank/DDBJ whole genome shotgun (WGS) entry which is preliminary data.</text>
</comment>
<evidence type="ECO:0000259" key="3">
    <source>
        <dbReference type="PROSITE" id="PS50853"/>
    </source>
</evidence>
<evidence type="ECO:0000313" key="4">
    <source>
        <dbReference type="EMBL" id="OGY79674.1"/>
    </source>
</evidence>
<feature type="region of interest" description="Disordered" evidence="1">
    <location>
        <begin position="272"/>
        <end position="291"/>
    </location>
</feature>
<dbReference type="CDD" id="cd00063">
    <property type="entry name" value="FN3"/>
    <property type="match status" value="1"/>
</dbReference>
<evidence type="ECO:0000313" key="5">
    <source>
        <dbReference type="Proteomes" id="UP000177165"/>
    </source>
</evidence>
<dbReference type="InterPro" id="IPR003961">
    <property type="entry name" value="FN3_dom"/>
</dbReference>
<feature type="domain" description="Fibronectin type-III" evidence="3">
    <location>
        <begin position="95"/>
        <end position="193"/>
    </location>
</feature>
<dbReference type="InterPro" id="IPR036116">
    <property type="entry name" value="FN3_sf"/>
</dbReference>
<gene>
    <name evidence="4" type="ORF">A3B74_02785</name>
</gene>
<dbReference type="SMART" id="SM00060">
    <property type="entry name" value="FN3"/>
    <property type="match status" value="2"/>
</dbReference>
<dbReference type="Proteomes" id="UP000177165">
    <property type="component" value="Unassembled WGS sequence"/>
</dbReference>
<dbReference type="SUPFAM" id="SSF49265">
    <property type="entry name" value="Fibronectin type III"/>
    <property type="match status" value="1"/>
</dbReference>
<dbReference type="EMBL" id="MHKB01000008">
    <property type="protein sequence ID" value="OGY79674.1"/>
    <property type="molecule type" value="Genomic_DNA"/>
</dbReference>
<sequence>MSSQLPVSVKNILILITVVFIVIGITVITLSITNIRTLSRSASEIQSITQSRVVQDFEAEKILENSQYANLKFHGVLGYTQQQSLELLDSNMPLPPEEVQVIDLAYGKTLQIFWKNPQPTPTAVRIYRSIEKGTLGERIAEVPTSDTVWLDEELENGQTYYYTLRSTLTQGTTTVESLNEEQVAGIPTDTHAPLSPSDITLKNNIDDTSIIIRWKAPKDKDLAGVNIYRSDTRGEVGQKIVSELTQIEYFDKNLKTGKEYFYTVTSVDTSGNESPKDTAFSVTGKTNPFIP</sequence>
<dbReference type="Pfam" id="PF00041">
    <property type="entry name" value="fn3"/>
    <property type="match status" value="1"/>
</dbReference>